<dbReference type="SUPFAM" id="SSF143034">
    <property type="entry name" value="L35p-like"/>
    <property type="match status" value="1"/>
</dbReference>
<dbReference type="AlphaFoldDB" id="U4U6W7"/>
<dbReference type="GO" id="GO:0003735">
    <property type="term" value="F:structural constituent of ribosome"/>
    <property type="evidence" value="ECO:0007669"/>
    <property type="project" value="InterPro"/>
</dbReference>
<keyword evidence="5" id="KW-0496">Mitochondrion</keyword>
<keyword evidence="9" id="KW-1133">Transmembrane helix</keyword>
<dbReference type="EMBL" id="KB632184">
    <property type="protein sequence ID" value="ERL89644.1"/>
    <property type="molecule type" value="Genomic_DNA"/>
</dbReference>
<accession>U4U6W7</accession>
<dbReference type="GO" id="GO:0006412">
    <property type="term" value="P:translation"/>
    <property type="evidence" value="ECO:0007669"/>
    <property type="project" value="InterPro"/>
</dbReference>
<evidence type="ECO:0000313" key="10">
    <source>
        <dbReference type="EMBL" id="ERL89644.1"/>
    </source>
</evidence>
<evidence type="ECO:0000256" key="5">
    <source>
        <dbReference type="ARBA" id="ARBA00023128"/>
    </source>
</evidence>
<comment type="subcellular location">
    <subcellularLocation>
        <location evidence="1">Mitochondrion</location>
    </subcellularLocation>
</comment>
<dbReference type="GO" id="GO:1990904">
    <property type="term" value="C:ribonucleoprotein complex"/>
    <property type="evidence" value="ECO:0007669"/>
    <property type="project" value="UniProtKB-KW"/>
</dbReference>
<dbReference type="InterPro" id="IPR021137">
    <property type="entry name" value="Ribosomal_bL35-like"/>
</dbReference>
<gene>
    <name evidence="10" type="ORF">D910_07009</name>
</gene>
<dbReference type="GO" id="GO:0005840">
    <property type="term" value="C:ribosome"/>
    <property type="evidence" value="ECO:0007669"/>
    <property type="project" value="UniProtKB-KW"/>
</dbReference>
<dbReference type="PANTHER" id="PTHR15909:SF0">
    <property type="entry name" value="LARGE RIBOSOMAL SUBUNIT PROTEIN BL35M"/>
    <property type="match status" value="1"/>
</dbReference>
<dbReference type="OrthoDB" id="5847109at2759"/>
<keyword evidence="9" id="KW-0472">Membrane</keyword>
<dbReference type="InterPro" id="IPR019338">
    <property type="entry name" value="Ribosomal_bL35m"/>
</dbReference>
<evidence type="ECO:0000256" key="4">
    <source>
        <dbReference type="ARBA" id="ARBA00022980"/>
    </source>
</evidence>
<feature type="transmembrane region" description="Helical" evidence="9">
    <location>
        <begin position="304"/>
        <end position="324"/>
    </location>
</feature>
<reference evidence="10 11" key="1">
    <citation type="journal article" date="2013" name="Genome Biol.">
        <title>Draft genome of the mountain pine beetle, Dendroctonus ponderosae Hopkins, a major forest pest.</title>
        <authorList>
            <person name="Keeling C.I."/>
            <person name="Yuen M.M."/>
            <person name="Liao N.Y."/>
            <person name="Docking T.R."/>
            <person name="Chan S.K."/>
            <person name="Taylor G.A."/>
            <person name="Palmquist D.L."/>
            <person name="Jackman S.D."/>
            <person name="Nguyen A."/>
            <person name="Li M."/>
            <person name="Henderson H."/>
            <person name="Janes J.K."/>
            <person name="Zhao Y."/>
            <person name="Pandoh P."/>
            <person name="Moore R."/>
            <person name="Sperling F.A."/>
            <person name="Huber D.P."/>
            <person name="Birol I."/>
            <person name="Jones S.J."/>
            <person name="Bohlmann J."/>
        </authorList>
    </citation>
    <scope>NUCLEOTIDE SEQUENCE</scope>
</reference>
<evidence type="ECO:0000256" key="9">
    <source>
        <dbReference type="SAM" id="Phobius"/>
    </source>
</evidence>
<evidence type="ECO:0000256" key="2">
    <source>
        <dbReference type="ARBA" id="ARBA00006598"/>
    </source>
</evidence>
<protein>
    <recommendedName>
        <fullName evidence="7">Large ribosomal subunit protein bL35m</fullName>
    </recommendedName>
    <alternativeName>
        <fullName evidence="8">39S ribosomal protein L35, mitochondrial</fullName>
    </alternativeName>
</protein>
<proteinExistence type="inferred from homology"/>
<comment type="similarity">
    <text evidence="2">Belongs to the bacterial ribosomal protein bL35 family.</text>
</comment>
<keyword evidence="4" id="KW-0689">Ribosomal protein</keyword>
<keyword evidence="9" id="KW-0812">Transmembrane</keyword>
<name>U4U6W7_DENPD</name>
<keyword evidence="3" id="KW-0809">Transit peptide</keyword>
<dbReference type="GO" id="GO:0005739">
    <property type="term" value="C:mitochondrion"/>
    <property type="evidence" value="ECO:0007669"/>
    <property type="project" value="UniProtKB-SubCell"/>
</dbReference>
<dbReference type="InterPro" id="IPR037229">
    <property type="entry name" value="Ribosomal_bL35_sf"/>
</dbReference>
<sequence length="423" mass="48185">MKTTGFDSKTLIDSVNLTSEQEMLRSLLNLTKLAVPRPAALPSSSTRPAITALCRNYSLFQPQIAPSLCSPTGLSPVQESVRTVTKFSWGKGKRKSVHSVLERFYRLHWGIWIRRKAGCHKHLWKKSPQRKRRLRQHVFCNATQSYLLDKMVGSYWRKPRYYVNDPYEPYHSREDSIKGAMNSLTKGAKWKALWRQGLSPTTTAVRHHWNKDYKPGPFPKTQEERELAAKKYGVPIEEYEPYPDDGSGAGDYPKLPMISAENKDPFYPWDNPELKRNFGETLHEDFDALTEDRLDVNRQFHLPLWQLVAQFFAVTGGLAALILFAQPFKMYRAAVPPQYPNQGKTHYSKFIDGGLGHRPAHCHLHLLGHLHASLCPAVDKTQLQSPSRQGLLVNNSLTSKWLNGGKGAQATILCCTLILMHQK</sequence>
<evidence type="ECO:0000256" key="3">
    <source>
        <dbReference type="ARBA" id="ARBA00022946"/>
    </source>
</evidence>
<evidence type="ECO:0000313" key="11">
    <source>
        <dbReference type="Proteomes" id="UP000030742"/>
    </source>
</evidence>
<dbReference type="STRING" id="77166.U4U6W7"/>
<evidence type="ECO:0000256" key="7">
    <source>
        <dbReference type="ARBA" id="ARBA00035273"/>
    </source>
</evidence>
<dbReference type="Pfam" id="PF01632">
    <property type="entry name" value="Ribosomal_L35p"/>
    <property type="match status" value="1"/>
</dbReference>
<dbReference type="Proteomes" id="UP000030742">
    <property type="component" value="Unassembled WGS sequence"/>
</dbReference>
<evidence type="ECO:0000256" key="1">
    <source>
        <dbReference type="ARBA" id="ARBA00004173"/>
    </source>
</evidence>
<organism evidence="10 11">
    <name type="scientific">Dendroctonus ponderosae</name>
    <name type="common">Mountain pine beetle</name>
    <dbReference type="NCBI Taxonomy" id="77166"/>
    <lineage>
        <taxon>Eukaryota</taxon>
        <taxon>Metazoa</taxon>
        <taxon>Ecdysozoa</taxon>
        <taxon>Arthropoda</taxon>
        <taxon>Hexapoda</taxon>
        <taxon>Insecta</taxon>
        <taxon>Pterygota</taxon>
        <taxon>Neoptera</taxon>
        <taxon>Endopterygota</taxon>
        <taxon>Coleoptera</taxon>
        <taxon>Polyphaga</taxon>
        <taxon>Cucujiformia</taxon>
        <taxon>Curculionidae</taxon>
        <taxon>Scolytinae</taxon>
        <taxon>Dendroctonus</taxon>
    </lineage>
</organism>
<dbReference type="Pfam" id="PF05821">
    <property type="entry name" value="NDUF_B8"/>
    <property type="match status" value="1"/>
</dbReference>
<evidence type="ECO:0000256" key="6">
    <source>
        <dbReference type="ARBA" id="ARBA00023274"/>
    </source>
</evidence>
<dbReference type="PANTHER" id="PTHR15909">
    <property type="entry name" value="39S RIBOSOMAL PROTEIN L35, MITOCHONDRIAL"/>
    <property type="match status" value="1"/>
</dbReference>
<evidence type="ECO:0000256" key="8">
    <source>
        <dbReference type="ARBA" id="ARBA00035418"/>
    </source>
</evidence>
<dbReference type="InterPro" id="IPR008699">
    <property type="entry name" value="NDUFB8"/>
</dbReference>
<keyword evidence="6" id="KW-0687">Ribonucleoprotein</keyword>